<protein>
    <submittedName>
        <fullName evidence="2">Phage antirepressor N-terminal domain-containing protein</fullName>
    </submittedName>
</protein>
<accession>A0ABV6CBT4</accession>
<dbReference type="PRINTS" id="PR01994">
    <property type="entry name" value="ANTIREPRESSR"/>
</dbReference>
<sequence>MKNQLSTVVIFKGSSLITTKIKGIEYVAMRPVIEGIGLDWASQSTKLKRAAHKFNCCDIATVAQDGKLRQMLCIPLKKLNGWLFSINPQKVKESVRDKLIAYQEECFVALHDYWSKGVATRKQLTPAEVEAQEIARYDKETFENASKGAVFMNVRKRAKKEIK</sequence>
<evidence type="ECO:0000259" key="1">
    <source>
        <dbReference type="Pfam" id="PF10547"/>
    </source>
</evidence>
<proteinExistence type="predicted"/>
<keyword evidence="3" id="KW-1185">Reference proteome</keyword>
<reference evidence="2 3" key="1">
    <citation type="submission" date="2024-09" db="EMBL/GenBank/DDBJ databases">
        <authorList>
            <person name="Sun Q."/>
            <person name="Mori K."/>
        </authorList>
    </citation>
    <scope>NUCLEOTIDE SEQUENCE [LARGE SCALE GENOMIC DNA]</scope>
    <source>
        <strain evidence="2 3">CCM 8545</strain>
    </source>
</reference>
<dbReference type="Proteomes" id="UP001589758">
    <property type="component" value="Unassembled WGS sequence"/>
</dbReference>
<dbReference type="InterPro" id="IPR018875">
    <property type="entry name" value="Antirepressor_Ant_N"/>
</dbReference>
<comment type="caution">
    <text evidence="2">The sequence shown here is derived from an EMBL/GenBank/DDBJ whole genome shotgun (WGS) entry which is preliminary data.</text>
</comment>
<feature type="domain" description="Antirepressor protein ant N-terminal" evidence="1">
    <location>
        <begin position="9"/>
        <end position="119"/>
    </location>
</feature>
<dbReference type="Pfam" id="PF10547">
    <property type="entry name" value="P22_AR_N"/>
    <property type="match status" value="1"/>
</dbReference>
<evidence type="ECO:0000313" key="2">
    <source>
        <dbReference type="EMBL" id="MFC0179006.1"/>
    </source>
</evidence>
<organism evidence="2 3">
    <name type="scientific">Thorsellia kenyensis</name>
    <dbReference type="NCBI Taxonomy" id="1549888"/>
    <lineage>
        <taxon>Bacteria</taxon>
        <taxon>Pseudomonadati</taxon>
        <taxon>Pseudomonadota</taxon>
        <taxon>Gammaproteobacteria</taxon>
        <taxon>Enterobacterales</taxon>
        <taxon>Thorselliaceae</taxon>
        <taxon>Thorsellia</taxon>
    </lineage>
</organism>
<name>A0ABV6CBT4_9GAMM</name>
<gene>
    <name evidence="2" type="ORF">ACFFIT_02670</name>
</gene>
<evidence type="ECO:0000313" key="3">
    <source>
        <dbReference type="Proteomes" id="UP001589758"/>
    </source>
</evidence>
<dbReference type="EMBL" id="JBHLXE010000027">
    <property type="protein sequence ID" value="MFC0179006.1"/>
    <property type="molecule type" value="Genomic_DNA"/>
</dbReference>
<dbReference type="RefSeq" id="WP_385876100.1">
    <property type="nucleotide sequence ID" value="NZ_JBHLXE010000027.1"/>
</dbReference>